<accession>A0AAW9JT58</accession>
<dbReference type="RefSeq" id="WP_015075882.1">
    <property type="nucleotide sequence ID" value="NZ_BJOJ01000034.1"/>
</dbReference>
<evidence type="ECO:0000313" key="1">
    <source>
        <dbReference type="EMBL" id="MDZ5760010.1"/>
    </source>
</evidence>
<sequence>MLIDDSILKNEYGCGQIKNVDFPKITIETEEGQILELKITKKQKRDPIFWKSIKDIWQAGIWIPFNKKLSNLIESDWLVETNPAFA</sequence>
<reference evidence="1" key="1">
    <citation type="submission" date="2023-08" db="EMBL/GenBank/DDBJ databases">
        <title>Genomic characterization of piscicolin 126 produced by Carnobacterium maltaromaticum CM22 strain isolated from salmon (Salmo salar).</title>
        <authorList>
            <person name="Gonzalez-Gragera E."/>
            <person name="Garcia-Lopez J.D."/>
            <person name="Teso-Perez C."/>
            <person name="Gimenez-Hernandez I."/>
            <person name="Peralta-Sanchez J.M."/>
            <person name="Valdivia E."/>
            <person name="Montalban-Lopez M."/>
            <person name="Martin-Platero A.M."/>
            <person name="Banos A."/>
            <person name="Martinez-Bueno M."/>
        </authorList>
    </citation>
    <scope>NUCLEOTIDE SEQUENCE</scope>
    <source>
        <strain evidence="1">CM22</strain>
    </source>
</reference>
<dbReference type="GeneID" id="83606605"/>
<comment type="caution">
    <text evidence="1">The sequence shown here is derived from an EMBL/GenBank/DDBJ whole genome shotgun (WGS) entry which is preliminary data.</text>
</comment>
<gene>
    <name evidence="1" type="ORF">RAK27_15345</name>
</gene>
<proteinExistence type="predicted"/>
<dbReference type="AlphaFoldDB" id="A0AAW9JT58"/>
<dbReference type="Proteomes" id="UP001290462">
    <property type="component" value="Unassembled WGS sequence"/>
</dbReference>
<name>A0AAW9JT58_CARML</name>
<evidence type="ECO:0000313" key="2">
    <source>
        <dbReference type="Proteomes" id="UP001290462"/>
    </source>
</evidence>
<protein>
    <submittedName>
        <fullName evidence="1">Uncharacterized protein</fullName>
    </submittedName>
</protein>
<dbReference type="EMBL" id="JAVBVO010000005">
    <property type="protein sequence ID" value="MDZ5760010.1"/>
    <property type="molecule type" value="Genomic_DNA"/>
</dbReference>
<organism evidence="1 2">
    <name type="scientific">Carnobacterium maltaromaticum</name>
    <name type="common">Carnobacterium piscicola</name>
    <dbReference type="NCBI Taxonomy" id="2751"/>
    <lineage>
        <taxon>Bacteria</taxon>
        <taxon>Bacillati</taxon>
        <taxon>Bacillota</taxon>
        <taxon>Bacilli</taxon>
        <taxon>Lactobacillales</taxon>
        <taxon>Carnobacteriaceae</taxon>
        <taxon>Carnobacterium</taxon>
    </lineage>
</organism>